<name>A0ABT8G1D2_9MICO</name>
<dbReference type="InterPro" id="IPR023187">
    <property type="entry name" value="Tscrpt_reg_MarR-type_CS"/>
</dbReference>
<evidence type="ECO:0000313" key="5">
    <source>
        <dbReference type="EMBL" id="MDN4472948.1"/>
    </source>
</evidence>
<dbReference type="InterPro" id="IPR036388">
    <property type="entry name" value="WH-like_DNA-bd_sf"/>
</dbReference>
<organism evidence="5 6">
    <name type="scientific">Demequina zhanjiangensis</name>
    <dbReference type="NCBI Taxonomy" id="3051659"/>
    <lineage>
        <taxon>Bacteria</taxon>
        <taxon>Bacillati</taxon>
        <taxon>Actinomycetota</taxon>
        <taxon>Actinomycetes</taxon>
        <taxon>Micrococcales</taxon>
        <taxon>Demequinaceae</taxon>
        <taxon>Demequina</taxon>
    </lineage>
</organism>
<dbReference type="PANTHER" id="PTHR33164:SF57">
    <property type="entry name" value="MARR-FAMILY TRANSCRIPTIONAL REGULATOR"/>
    <property type="match status" value="1"/>
</dbReference>
<keyword evidence="2" id="KW-0238">DNA-binding</keyword>
<dbReference type="RefSeq" id="WP_301128000.1">
    <property type="nucleotide sequence ID" value="NZ_JAUHPV010000004.1"/>
</dbReference>
<comment type="caution">
    <text evidence="5">The sequence shown here is derived from an EMBL/GenBank/DDBJ whole genome shotgun (WGS) entry which is preliminary data.</text>
</comment>
<dbReference type="InterPro" id="IPR036390">
    <property type="entry name" value="WH_DNA-bd_sf"/>
</dbReference>
<reference evidence="5" key="1">
    <citation type="submission" date="2023-06" db="EMBL/GenBank/DDBJ databases">
        <title>SYSU T00b26.</title>
        <authorList>
            <person name="Gao L."/>
            <person name="Fang B.-Z."/>
            <person name="Li W.-J."/>
        </authorList>
    </citation>
    <scope>NUCLEOTIDE SEQUENCE</scope>
    <source>
        <strain evidence="5">SYSU T00b26</strain>
    </source>
</reference>
<evidence type="ECO:0000256" key="2">
    <source>
        <dbReference type="ARBA" id="ARBA00023125"/>
    </source>
</evidence>
<dbReference type="SUPFAM" id="SSF46785">
    <property type="entry name" value="Winged helix' DNA-binding domain"/>
    <property type="match status" value="1"/>
</dbReference>
<dbReference type="Proteomes" id="UP001172738">
    <property type="component" value="Unassembled WGS sequence"/>
</dbReference>
<evidence type="ECO:0000256" key="1">
    <source>
        <dbReference type="ARBA" id="ARBA00023015"/>
    </source>
</evidence>
<dbReference type="Gene3D" id="1.10.10.10">
    <property type="entry name" value="Winged helix-like DNA-binding domain superfamily/Winged helix DNA-binding domain"/>
    <property type="match status" value="1"/>
</dbReference>
<dbReference type="Pfam" id="PF12802">
    <property type="entry name" value="MarR_2"/>
    <property type="match status" value="1"/>
</dbReference>
<dbReference type="PROSITE" id="PS50995">
    <property type="entry name" value="HTH_MARR_2"/>
    <property type="match status" value="1"/>
</dbReference>
<accession>A0ABT8G1D2</accession>
<keyword evidence="1" id="KW-0805">Transcription regulation</keyword>
<gene>
    <name evidence="5" type="ORF">QQX04_08095</name>
</gene>
<dbReference type="EMBL" id="JAUHPV010000004">
    <property type="protein sequence ID" value="MDN4472948.1"/>
    <property type="molecule type" value="Genomic_DNA"/>
</dbReference>
<evidence type="ECO:0000259" key="4">
    <source>
        <dbReference type="PROSITE" id="PS50995"/>
    </source>
</evidence>
<dbReference type="PROSITE" id="PS01117">
    <property type="entry name" value="HTH_MARR_1"/>
    <property type="match status" value="1"/>
</dbReference>
<evidence type="ECO:0000256" key="3">
    <source>
        <dbReference type="ARBA" id="ARBA00023163"/>
    </source>
</evidence>
<evidence type="ECO:0000313" key="6">
    <source>
        <dbReference type="Proteomes" id="UP001172738"/>
    </source>
</evidence>
<proteinExistence type="predicted"/>
<sequence length="164" mass="18098">MTPDALTDRDAAMVRLERSVADVQAAYRDVLRDVAVRVHPELQSLGFRLLASISRRGPLTAGDAADAIHTDRAVVSRLIKDLEKLGLLEVTPHPEDRRQRVLALTPDAVRRLAPLRGSGRSLLARSLDTWDVADVEAYAAFNERLISAYRAYFTEGEQPAPEVG</sequence>
<dbReference type="SMART" id="SM00347">
    <property type="entry name" value="HTH_MARR"/>
    <property type="match status" value="1"/>
</dbReference>
<dbReference type="InterPro" id="IPR039422">
    <property type="entry name" value="MarR/SlyA-like"/>
</dbReference>
<protein>
    <submittedName>
        <fullName evidence="5">MarR family transcriptional regulator</fullName>
    </submittedName>
</protein>
<dbReference type="InterPro" id="IPR000835">
    <property type="entry name" value="HTH_MarR-typ"/>
</dbReference>
<dbReference type="PANTHER" id="PTHR33164">
    <property type="entry name" value="TRANSCRIPTIONAL REGULATOR, MARR FAMILY"/>
    <property type="match status" value="1"/>
</dbReference>
<feature type="domain" description="HTH marR-type" evidence="4">
    <location>
        <begin position="13"/>
        <end position="147"/>
    </location>
</feature>
<keyword evidence="6" id="KW-1185">Reference proteome</keyword>
<keyword evidence="3" id="KW-0804">Transcription</keyword>